<dbReference type="Pfam" id="PF02743">
    <property type="entry name" value="dCache_1"/>
    <property type="match status" value="1"/>
</dbReference>
<evidence type="ECO:0000256" key="11">
    <source>
        <dbReference type="ARBA" id="ARBA00022989"/>
    </source>
</evidence>
<evidence type="ECO:0000313" key="20">
    <source>
        <dbReference type="EMBL" id="BBO73400.1"/>
    </source>
</evidence>
<dbReference type="SUPFAM" id="SSF52172">
    <property type="entry name" value="CheY-like"/>
    <property type="match status" value="1"/>
</dbReference>
<evidence type="ECO:0000256" key="15">
    <source>
        <dbReference type="SAM" id="Phobius"/>
    </source>
</evidence>
<dbReference type="Gene3D" id="3.30.565.10">
    <property type="entry name" value="Histidine kinase-like ATPase, C-terminal domain"/>
    <property type="match status" value="1"/>
</dbReference>
<dbReference type="CDD" id="cd12913">
    <property type="entry name" value="PDC1_MCP_like"/>
    <property type="match status" value="1"/>
</dbReference>
<dbReference type="EC" id="2.7.13.3" evidence="3"/>
<dbReference type="SUPFAM" id="SSF55874">
    <property type="entry name" value="ATPase domain of HSP90 chaperone/DNA topoisomerase II/histidine kinase"/>
    <property type="match status" value="1"/>
</dbReference>
<dbReference type="PROSITE" id="PS50113">
    <property type="entry name" value="PAC"/>
    <property type="match status" value="2"/>
</dbReference>
<dbReference type="CDD" id="cd00082">
    <property type="entry name" value="HisKA"/>
    <property type="match status" value="1"/>
</dbReference>
<dbReference type="NCBIfam" id="TIGR00229">
    <property type="entry name" value="sensory_box"/>
    <property type="match status" value="2"/>
</dbReference>
<dbReference type="SUPFAM" id="SSF55785">
    <property type="entry name" value="PYP-like sensor domain (PAS domain)"/>
    <property type="match status" value="2"/>
</dbReference>
<evidence type="ECO:0000256" key="14">
    <source>
        <dbReference type="PROSITE-ProRule" id="PRU00169"/>
    </source>
</evidence>
<accession>A0A5K7YYF1</accession>
<feature type="domain" description="Histidine kinase" evidence="16">
    <location>
        <begin position="732"/>
        <end position="953"/>
    </location>
</feature>
<dbReference type="GO" id="GO:0005886">
    <property type="term" value="C:plasma membrane"/>
    <property type="evidence" value="ECO:0007669"/>
    <property type="project" value="UniProtKB-SubCell"/>
</dbReference>
<keyword evidence="11 15" id="KW-1133">Transmembrane helix</keyword>
<dbReference type="InterPro" id="IPR004358">
    <property type="entry name" value="Sig_transdc_His_kin-like_C"/>
</dbReference>
<evidence type="ECO:0000256" key="13">
    <source>
        <dbReference type="ARBA" id="ARBA00023136"/>
    </source>
</evidence>
<proteinExistence type="predicted"/>
<evidence type="ECO:0000256" key="12">
    <source>
        <dbReference type="ARBA" id="ARBA00023012"/>
    </source>
</evidence>
<feature type="domain" description="PAC" evidence="19">
    <location>
        <begin position="660"/>
        <end position="712"/>
    </location>
</feature>
<organism evidence="20 21">
    <name type="scientific">Desulfosarcina widdelii</name>
    <dbReference type="NCBI Taxonomy" id="947919"/>
    <lineage>
        <taxon>Bacteria</taxon>
        <taxon>Pseudomonadati</taxon>
        <taxon>Thermodesulfobacteriota</taxon>
        <taxon>Desulfobacteria</taxon>
        <taxon>Desulfobacterales</taxon>
        <taxon>Desulfosarcinaceae</taxon>
        <taxon>Desulfosarcina</taxon>
    </lineage>
</organism>
<dbReference type="GO" id="GO:0000155">
    <property type="term" value="F:phosphorelay sensor kinase activity"/>
    <property type="evidence" value="ECO:0007669"/>
    <property type="project" value="InterPro"/>
</dbReference>
<dbReference type="InterPro" id="IPR000700">
    <property type="entry name" value="PAS-assoc_C"/>
</dbReference>
<keyword evidence="7 15" id="KW-0812">Transmembrane</keyword>
<feature type="modified residue" description="4-aspartylphosphate" evidence="14">
    <location>
        <position position="1024"/>
    </location>
</feature>
<evidence type="ECO:0000256" key="8">
    <source>
        <dbReference type="ARBA" id="ARBA00022741"/>
    </source>
</evidence>
<keyword evidence="13 15" id="KW-0472">Membrane</keyword>
<dbReference type="Gene3D" id="1.10.287.130">
    <property type="match status" value="1"/>
</dbReference>
<keyword evidence="8" id="KW-0547">Nucleotide-binding</keyword>
<sequence length="1095" mass="122339">MKFKTSIRWALIFGFLGLIWGTHLITTTSSYLTSQEVLHGHARDIMMNIADLALEQSQRHLLHAHGAAALTKRLLSSNVVSNQSDRIGVLERYLSEQLSVNPHFAGIYVGMPNGDFYDVRHYEAKVKDGFRTKLILNTAQGRSVRMVYRDSRFSPILEETDDADSYDPRQRPWYQKAIAENRIVWTDPYIFYTSRKPGITIAGPFFDPTGKLMGVVGVDIEIDQLSVFIGNLKIGKNGKAFMINRNGDVVAFGDLSKLIIDKTSPKGATRLATIREIDDALSRKAFQAARIQEDESGLLVLDSPRFARFKHQGQSYLAMFVPFTASRWPWITGVYLPENDYLGAIKSNQRFNILVTLIISLFAAFIGFLLARGVIRPIAQLGKTAREMKMGLLAPGPKIQSVYKEIQDTADAFAEMKIAVEHSHKKYLDIFNNIQDVYYETSLNGTLIEISPSIEKISNYRRQDLIGKKLLKVYSDSGDRDDIVELLIEKGTINDHEVVFEDKDGSLKHCSLNSTVLRTASGKPYRMIGSLRDINDRMMAEKELLNYKHHLENLVRDRTTELQEANDGLLRQIERRRETEARLRTSEERYRTILDTIEEAYFETDRSGTLIFVNDAASRIMGYGSLELTGMHFRHFSSHQPTRDLIRAFGNMVRSGVPAHVITLPVTTKEGESKFLDVSATLIRDDSGTVTGFRGLARDVTSTILARKEKDMLQGQLNHAQRMEAVGTLAGGIAHDFNNLMMGIIGNTSLLNAKLGDIEPFSEYLRSIEQCVESGATLTRQLLGYARGGKYRVTTVDLNETVQRTAEMFGRTRKEIQIQAGYQENIWPVEADQGQIDQILVNLYVNAWQAMTGDNTLILSTANVILDEAYTRAFSAPPGAYVAVTVQDRGRGISPDVMKRIFEPFFTTKKMGRGTGLGLASVFGIVKNHGGIIDVKSTVGKGSTFTIFLPAASQVQEKKPAPAEESTLACTGTLLVVDDEPYLLKSLCAVLEDLGYEIIPAGSGQEAIERFKKEMNRIDVVILDMIMPDLNGRQVFTELKKIKPSIKVVLTSGYGLDGLAENGQDLPGDGFLQKPYRIRQLSSVIGQLVTKDREA</sequence>
<evidence type="ECO:0000256" key="9">
    <source>
        <dbReference type="ARBA" id="ARBA00022777"/>
    </source>
</evidence>
<dbReference type="InterPro" id="IPR033479">
    <property type="entry name" value="dCache_1"/>
</dbReference>
<dbReference type="RefSeq" id="WP_155302511.1">
    <property type="nucleotide sequence ID" value="NZ_AP021875.1"/>
</dbReference>
<keyword evidence="10" id="KW-0067">ATP-binding</keyword>
<dbReference type="Gene3D" id="3.30.450.20">
    <property type="entry name" value="PAS domain"/>
    <property type="match status" value="3"/>
</dbReference>
<dbReference type="Pfam" id="PF00072">
    <property type="entry name" value="Response_reg"/>
    <property type="match status" value="1"/>
</dbReference>
<dbReference type="InterPro" id="IPR036890">
    <property type="entry name" value="HATPase_C_sf"/>
</dbReference>
<dbReference type="SUPFAM" id="SSF103190">
    <property type="entry name" value="Sensory domain-like"/>
    <property type="match status" value="1"/>
</dbReference>
<evidence type="ECO:0000256" key="10">
    <source>
        <dbReference type="ARBA" id="ARBA00022840"/>
    </source>
</evidence>
<dbReference type="InterPro" id="IPR035965">
    <property type="entry name" value="PAS-like_dom_sf"/>
</dbReference>
<keyword evidence="12" id="KW-0902">Two-component regulatory system</keyword>
<dbReference type="Gene3D" id="3.40.50.2300">
    <property type="match status" value="1"/>
</dbReference>
<dbReference type="SUPFAM" id="SSF47384">
    <property type="entry name" value="Homodimeric domain of signal transducing histidine kinase"/>
    <property type="match status" value="1"/>
</dbReference>
<evidence type="ECO:0000256" key="6">
    <source>
        <dbReference type="ARBA" id="ARBA00022679"/>
    </source>
</evidence>
<dbReference type="SMART" id="SM00388">
    <property type="entry name" value="HisKA"/>
    <property type="match status" value="1"/>
</dbReference>
<dbReference type="InterPro" id="IPR029151">
    <property type="entry name" value="Sensor-like_sf"/>
</dbReference>
<evidence type="ECO:0000259" key="19">
    <source>
        <dbReference type="PROSITE" id="PS50113"/>
    </source>
</evidence>
<dbReference type="PANTHER" id="PTHR43065">
    <property type="entry name" value="SENSOR HISTIDINE KINASE"/>
    <property type="match status" value="1"/>
</dbReference>
<dbReference type="Pfam" id="PF13426">
    <property type="entry name" value="PAS_9"/>
    <property type="match status" value="1"/>
</dbReference>
<dbReference type="CDD" id="cd12912">
    <property type="entry name" value="PDC2_MCP_like"/>
    <property type="match status" value="1"/>
</dbReference>
<dbReference type="OrthoDB" id="9812395at2"/>
<dbReference type="Pfam" id="PF00989">
    <property type="entry name" value="PAS"/>
    <property type="match status" value="1"/>
</dbReference>
<dbReference type="SMART" id="SM00086">
    <property type="entry name" value="PAC"/>
    <property type="match status" value="2"/>
</dbReference>
<dbReference type="PRINTS" id="PR00344">
    <property type="entry name" value="BCTRLSENSOR"/>
</dbReference>
<name>A0A5K7YYF1_9BACT</name>
<feature type="domain" description="PAC" evidence="19">
    <location>
        <begin position="494"/>
        <end position="546"/>
    </location>
</feature>
<dbReference type="EMBL" id="AP021875">
    <property type="protein sequence ID" value="BBO73400.1"/>
    <property type="molecule type" value="Genomic_DNA"/>
</dbReference>
<protein>
    <recommendedName>
        <fullName evidence="3">histidine kinase</fullName>
        <ecNumber evidence="3">2.7.13.3</ecNumber>
    </recommendedName>
</protein>
<dbReference type="InterPro" id="IPR000014">
    <property type="entry name" value="PAS"/>
</dbReference>
<keyword evidence="9" id="KW-0418">Kinase</keyword>
<keyword evidence="6" id="KW-0808">Transferase</keyword>
<evidence type="ECO:0000256" key="4">
    <source>
        <dbReference type="ARBA" id="ARBA00022475"/>
    </source>
</evidence>
<evidence type="ECO:0000256" key="1">
    <source>
        <dbReference type="ARBA" id="ARBA00000085"/>
    </source>
</evidence>
<evidence type="ECO:0000256" key="3">
    <source>
        <dbReference type="ARBA" id="ARBA00012438"/>
    </source>
</evidence>
<dbReference type="CDD" id="cd00130">
    <property type="entry name" value="PAS"/>
    <property type="match status" value="2"/>
</dbReference>
<gene>
    <name evidence="20" type="ORF">DSCW_08170</name>
</gene>
<dbReference type="Proteomes" id="UP000427769">
    <property type="component" value="Chromosome"/>
</dbReference>
<dbReference type="Gene3D" id="6.10.340.10">
    <property type="match status" value="1"/>
</dbReference>
<evidence type="ECO:0000259" key="18">
    <source>
        <dbReference type="PROSITE" id="PS50112"/>
    </source>
</evidence>
<reference evidence="20 21" key="1">
    <citation type="submission" date="2019-11" db="EMBL/GenBank/DDBJ databases">
        <title>Comparative genomics of hydrocarbon-degrading Desulfosarcina strains.</title>
        <authorList>
            <person name="Watanabe M."/>
            <person name="Kojima H."/>
            <person name="Fukui M."/>
        </authorList>
    </citation>
    <scope>NUCLEOTIDE SEQUENCE [LARGE SCALE GENOMIC DNA]</scope>
    <source>
        <strain evidence="20 21">PP31</strain>
    </source>
</reference>
<dbReference type="SMART" id="SM00387">
    <property type="entry name" value="HATPase_c"/>
    <property type="match status" value="1"/>
</dbReference>
<dbReference type="PROSITE" id="PS50112">
    <property type="entry name" value="PAS"/>
    <property type="match status" value="2"/>
</dbReference>
<dbReference type="InterPro" id="IPR001789">
    <property type="entry name" value="Sig_transdc_resp-reg_receiver"/>
</dbReference>
<dbReference type="SMART" id="SM00448">
    <property type="entry name" value="REC"/>
    <property type="match status" value="1"/>
</dbReference>
<evidence type="ECO:0000259" key="16">
    <source>
        <dbReference type="PROSITE" id="PS50109"/>
    </source>
</evidence>
<dbReference type="InterPro" id="IPR001610">
    <property type="entry name" value="PAC"/>
</dbReference>
<evidence type="ECO:0000256" key="7">
    <source>
        <dbReference type="ARBA" id="ARBA00022692"/>
    </source>
</evidence>
<comment type="subcellular location">
    <subcellularLocation>
        <location evidence="2">Cell membrane</location>
        <topology evidence="2">Multi-pass membrane protein</topology>
    </subcellularLocation>
</comment>
<dbReference type="PANTHER" id="PTHR43065:SF42">
    <property type="entry name" value="TWO-COMPONENT SENSOR PPRA"/>
    <property type="match status" value="1"/>
</dbReference>
<evidence type="ECO:0000256" key="5">
    <source>
        <dbReference type="ARBA" id="ARBA00022553"/>
    </source>
</evidence>
<evidence type="ECO:0000256" key="2">
    <source>
        <dbReference type="ARBA" id="ARBA00004651"/>
    </source>
</evidence>
<dbReference type="Pfam" id="PF02518">
    <property type="entry name" value="HATPase_c"/>
    <property type="match status" value="1"/>
</dbReference>
<dbReference type="PROSITE" id="PS50110">
    <property type="entry name" value="RESPONSE_REGULATORY"/>
    <property type="match status" value="1"/>
</dbReference>
<comment type="catalytic activity">
    <reaction evidence="1">
        <text>ATP + protein L-histidine = ADP + protein N-phospho-L-histidine.</text>
        <dbReference type="EC" id="2.7.13.3"/>
    </reaction>
</comment>
<dbReference type="InterPro" id="IPR036097">
    <property type="entry name" value="HisK_dim/P_sf"/>
</dbReference>
<dbReference type="GO" id="GO:0005524">
    <property type="term" value="F:ATP binding"/>
    <property type="evidence" value="ECO:0007669"/>
    <property type="project" value="UniProtKB-KW"/>
</dbReference>
<dbReference type="InterPro" id="IPR011006">
    <property type="entry name" value="CheY-like_superfamily"/>
</dbReference>
<feature type="transmembrane region" description="Helical" evidence="15">
    <location>
        <begin position="351"/>
        <end position="371"/>
    </location>
</feature>
<feature type="domain" description="PAS" evidence="18">
    <location>
        <begin position="423"/>
        <end position="495"/>
    </location>
</feature>
<dbReference type="Pfam" id="PF00512">
    <property type="entry name" value="HisKA"/>
    <property type="match status" value="1"/>
</dbReference>
<dbReference type="InterPro" id="IPR003661">
    <property type="entry name" value="HisK_dim/P_dom"/>
</dbReference>
<dbReference type="InterPro" id="IPR005467">
    <property type="entry name" value="His_kinase_dom"/>
</dbReference>
<dbReference type="SMART" id="SM00091">
    <property type="entry name" value="PAS"/>
    <property type="match status" value="2"/>
</dbReference>
<feature type="domain" description="Response regulatory" evidence="17">
    <location>
        <begin position="973"/>
        <end position="1089"/>
    </location>
</feature>
<evidence type="ECO:0000313" key="21">
    <source>
        <dbReference type="Proteomes" id="UP000427769"/>
    </source>
</evidence>
<dbReference type="CDD" id="cd00156">
    <property type="entry name" value="REC"/>
    <property type="match status" value="1"/>
</dbReference>
<feature type="domain" description="PAS" evidence="18">
    <location>
        <begin position="586"/>
        <end position="630"/>
    </location>
</feature>
<dbReference type="InterPro" id="IPR003594">
    <property type="entry name" value="HATPase_dom"/>
</dbReference>
<dbReference type="PROSITE" id="PS50109">
    <property type="entry name" value="HIS_KIN"/>
    <property type="match status" value="1"/>
</dbReference>
<keyword evidence="5 14" id="KW-0597">Phosphoprotein</keyword>
<keyword evidence="4" id="KW-1003">Cell membrane</keyword>
<dbReference type="InterPro" id="IPR013767">
    <property type="entry name" value="PAS_fold"/>
</dbReference>
<keyword evidence="21" id="KW-1185">Reference proteome</keyword>
<dbReference type="AlphaFoldDB" id="A0A5K7YYF1"/>
<evidence type="ECO:0000259" key="17">
    <source>
        <dbReference type="PROSITE" id="PS50110"/>
    </source>
</evidence>
<dbReference type="KEGG" id="dwd:DSCW_08170"/>